<reference evidence="2 3" key="1">
    <citation type="submission" date="2019-06" db="EMBL/GenBank/DDBJ databases">
        <title>Spirosoma utsteinense sp. nov. isolated from Antarctic ice-free soils.</title>
        <authorList>
            <person name="Tahon G."/>
        </authorList>
    </citation>
    <scope>NUCLEOTIDE SEQUENCE [LARGE SCALE GENOMIC DNA]</scope>
    <source>
        <strain evidence="2 3">LMG 31447</strain>
    </source>
</reference>
<accession>A0ABR6WB60</accession>
<keyword evidence="1" id="KW-0732">Signal</keyword>
<evidence type="ECO:0000313" key="3">
    <source>
        <dbReference type="Proteomes" id="UP000700732"/>
    </source>
</evidence>
<dbReference type="EMBL" id="VFIA01000032">
    <property type="protein sequence ID" value="MBC3793818.1"/>
    <property type="molecule type" value="Genomic_DNA"/>
</dbReference>
<dbReference type="Proteomes" id="UP000700732">
    <property type="component" value="Unassembled WGS sequence"/>
</dbReference>
<sequence>MLRRSAFVAILLLFGYVRAAAQDQSVESYDVRVSTQNGKRFRGVLYAVQEQDLYLDSKQNNRQYRIPLTLIRKVVIHYKRRRSTIEGALVGGGLLAFLTIRSSRKNPFRSPALYSVNLLLSTASGAAAGAIIGRNIGPQARKTIRPFGQTPEQIAESLRGQLEPFTYIHQSDILNRVPQ</sequence>
<gene>
    <name evidence="2" type="ORF">FH603_4341</name>
</gene>
<evidence type="ECO:0000313" key="2">
    <source>
        <dbReference type="EMBL" id="MBC3793818.1"/>
    </source>
</evidence>
<feature type="chain" id="PRO_5045132026" evidence="1">
    <location>
        <begin position="20"/>
        <end position="179"/>
    </location>
</feature>
<organism evidence="2 3">
    <name type="scientific">Spirosoma utsteinense</name>
    <dbReference type="NCBI Taxonomy" id="2585773"/>
    <lineage>
        <taxon>Bacteria</taxon>
        <taxon>Pseudomonadati</taxon>
        <taxon>Bacteroidota</taxon>
        <taxon>Cytophagia</taxon>
        <taxon>Cytophagales</taxon>
        <taxon>Cytophagaceae</taxon>
        <taxon>Spirosoma</taxon>
    </lineage>
</organism>
<feature type="signal peptide" evidence="1">
    <location>
        <begin position="1"/>
        <end position="19"/>
    </location>
</feature>
<dbReference type="RefSeq" id="WP_186739667.1">
    <property type="nucleotide sequence ID" value="NZ_VFIA01000032.1"/>
</dbReference>
<evidence type="ECO:0000256" key="1">
    <source>
        <dbReference type="SAM" id="SignalP"/>
    </source>
</evidence>
<protein>
    <submittedName>
        <fullName evidence="2">Small nuclear ribonucleoprotein (SnRNP)-like protein</fullName>
    </submittedName>
</protein>
<keyword evidence="3" id="KW-1185">Reference proteome</keyword>
<comment type="caution">
    <text evidence="2">The sequence shown here is derived from an EMBL/GenBank/DDBJ whole genome shotgun (WGS) entry which is preliminary data.</text>
</comment>
<proteinExistence type="predicted"/>
<name>A0ABR6WB60_9BACT</name>